<dbReference type="InterPro" id="IPR001478">
    <property type="entry name" value="PDZ"/>
</dbReference>
<keyword evidence="4" id="KW-1185">Reference proteome</keyword>
<dbReference type="Proteomes" id="UP000234748">
    <property type="component" value="Unassembled WGS sequence"/>
</dbReference>
<proteinExistence type="predicted"/>
<dbReference type="InterPro" id="IPR008763">
    <property type="entry name" value="Peptidase_S55"/>
</dbReference>
<dbReference type="InterPro" id="IPR009003">
    <property type="entry name" value="Peptidase_S1_PA"/>
</dbReference>
<dbReference type="SUPFAM" id="SSF50156">
    <property type="entry name" value="PDZ domain-like"/>
    <property type="match status" value="1"/>
</dbReference>
<name>A0A2N5M455_9BACI</name>
<dbReference type="Pfam" id="PF05580">
    <property type="entry name" value="Peptidase_S55"/>
    <property type="match status" value="1"/>
</dbReference>
<dbReference type="InterPro" id="IPR014219">
    <property type="entry name" value="SpoIVB"/>
</dbReference>
<dbReference type="PROSITE" id="PS51494">
    <property type="entry name" value="SPOIVB"/>
    <property type="match status" value="1"/>
</dbReference>
<dbReference type="OrthoDB" id="9765242at2"/>
<evidence type="ECO:0000313" key="4">
    <source>
        <dbReference type="Proteomes" id="UP000234748"/>
    </source>
</evidence>
<protein>
    <submittedName>
        <fullName evidence="3">SpoIVB peptidase</fullName>
    </submittedName>
</protein>
<reference evidence="3 4" key="1">
    <citation type="submission" date="2017-11" db="EMBL/GenBank/DDBJ databases">
        <title>Comparitive Functional Genomics of Dry Heat Resistant strains isolated from the Viking Spacecraft.</title>
        <authorList>
            <person name="Seuylemezian A."/>
            <person name="Cooper K."/>
            <person name="Vaishampayan P."/>
        </authorList>
    </citation>
    <scope>NUCLEOTIDE SEQUENCE [LARGE SCALE GENOMIC DNA]</scope>
    <source>
        <strain evidence="3 4">V1-29</strain>
    </source>
</reference>
<keyword evidence="1" id="KW-0720">Serine protease</keyword>
<dbReference type="InterPro" id="IPR036034">
    <property type="entry name" value="PDZ_sf"/>
</dbReference>
<dbReference type="RefSeq" id="WP_101643357.1">
    <property type="nucleotide sequence ID" value="NZ_PGUY01000045.1"/>
</dbReference>
<feature type="domain" description="Peptidase S55" evidence="2">
    <location>
        <begin position="187"/>
        <end position="426"/>
    </location>
</feature>
<dbReference type="Pfam" id="PF17820">
    <property type="entry name" value="PDZ_6"/>
    <property type="match status" value="1"/>
</dbReference>
<dbReference type="AlphaFoldDB" id="A0A2N5M455"/>
<dbReference type="Gene3D" id="2.30.42.10">
    <property type="match status" value="1"/>
</dbReference>
<keyword evidence="1" id="KW-0645">Protease</keyword>
<accession>A0A2N5M455</accession>
<keyword evidence="1" id="KW-0378">Hydrolase</keyword>
<dbReference type="SMART" id="SM00228">
    <property type="entry name" value="PDZ"/>
    <property type="match status" value="1"/>
</dbReference>
<evidence type="ECO:0000313" key="3">
    <source>
        <dbReference type="EMBL" id="PLT29141.1"/>
    </source>
</evidence>
<sequence length="429" mass="46237">MNVVLIKKIIGGLLLVSLLLLGFSQSLKNYLSIPDKIVLFEGQDYQIPKSLSVSASVSQGNVSVHDSSKILTLGAEKPGTNELLLDFAGFPIKKVDIEVLKDFKVIPGGQSIGVKLNTLGVLVVGHHLVSTASGKKSPGETAGVHVGDIITEINGKNIRKMEDVAPLVQAAGEQHEPLKLSIFRKNKKVKANLMPLKDQQENIYKLGLYIRDSAAGIGTMTFYEPNSKKYGALGHVISDMDTKEPIVVKDGQVVRSTVTSIEKGSHGDPGEKLARFSSDHKVIGNINKNSSFGIFGKLDAQIDNHIMDKAIPITLSHEVKEGPAQILTVVDGDKVEKYDIEIVSTIPQKFPATKGMVIKVTDRELINKTGGIVQGMSGSPIIQNGKLIGAVTHVFVNDPTSGYGVHIEWMLNEAGINIYEKGHSARKAS</sequence>
<dbReference type="SUPFAM" id="SSF50494">
    <property type="entry name" value="Trypsin-like serine proteases"/>
    <property type="match status" value="1"/>
</dbReference>
<dbReference type="InterPro" id="IPR041489">
    <property type="entry name" value="PDZ_6"/>
</dbReference>
<dbReference type="EMBL" id="PGUY01000045">
    <property type="protein sequence ID" value="PLT29141.1"/>
    <property type="molecule type" value="Genomic_DNA"/>
</dbReference>
<evidence type="ECO:0000256" key="1">
    <source>
        <dbReference type="ARBA" id="ARBA00022825"/>
    </source>
</evidence>
<gene>
    <name evidence="3" type="primary">spoIVB</name>
    <name evidence="3" type="ORF">CUU66_14440</name>
</gene>
<comment type="caution">
    <text evidence="3">The sequence shown here is derived from an EMBL/GenBank/DDBJ whole genome shotgun (WGS) entry which is preliminary data.</text>
</comment>
<evidence type="ECO:0000259" key="2">
    <source>
        <dbReference type="PROSITE" id="PS51494"/>
    </source>
</evidence>
<dbReference type="NCBIfam" id="TIGR02860">
    <property type="entry name" value="spore_IV_B"/>
    <property type="match status" value="1"/>
</dbReference>
<dbReference type="GO" id="GO:0008236">
    <property type="term" value="F:serine-type peptidase activity"/>
    <property type="evidence" value="ECO:0007669"/>
    <property type="project" value="UniProtKB-KW"/>
</dbReference>
<organism evidence="3 4">
    <name type="scientific">Peribacillus deserti</name>
    <dbReference type="NCBI Taxonomy" id="673318"/>
    <lineage>
        <taxon>Bacteria</taxon>
        <taxon>Bacillati</taxon>
        <taxon>Bacillota</taxon>
        <taxon>Bacilli</taxon>
        <taxon>Bacillales</taxon>
        <taxon>Bacillaceae</taxon>
        <taxon>Peribacillus</taxon>
    </lineage>
</organism>